<dbReference type="InterPro" id="IPR036278">
    <property type="entry name" value="Sialidase_sf"/>
</dbReference>
<evidence type="ECO:0000313" key="2">
    <source>
        <dbReference type="EMBL" id="MDY0394079.1"/>
    </source>
</evidence>
<protein>
    <submittedName>
        <fullName evidence="2">Sialidase family protein</fullName>
    </submittedName>
</protein>
<dbReference type="Gene3D" id="2.60.120.200">
    <property type="match status" value="1"/>
</dbReference>
<dbReference type="CDD" id="cd15482">
    <property type="entry name" value="Sialidase_non-viral"/>
    <property type="match status" value="1"/>
</dbReference>
<dbReference type="Gene3D" id="2.120.10.10">
    <property type="match status" value="1"/>
</dbReference>
<evidence type="ECO:0000313" key="3">
    <source>
        <dbReference type="Proteomes" id="UP001281447"/>
    </source>
</evidence>
<comment type="caution">
    <text evidence="2">The sequence shown here is derived from an EMBL/GenBank/DDBJ whole genome shotgun (WGS) entry which is preliminary data.</text>
</comment>
<accession>A0ABU5C421</accession>
<evidence type="ECO:0000259" key="1">
    <source>
        <dbReference type="Pfam" id="PF02973"/>
    </source>
</evidence>
<dbReference type="EMBL" id="JAWDIP010000003">
    <property type="protein sequence ID" value="MDY0394079.1"/>
    <property type="molecule type" value="Genomic_DNA"/>
</dbReference>
<keyword evidence="3" id="KW-1185">Reference proteome</keyword>
<dbReference type="Proteomes" id="UP001281447">
    <property type="component" value="Unassembled WGS sequence"/>
</dbReference>
<sequence>MLHDKNAERQFMDQIFEPNSAQLGRTERAGNSNNYEFNGVIDFAEVYSKPLSDQVLQKMTGVTAAEAVTNPKPGDALITEPDSVFYPGLYNSKAYRIPALLNTADSTLIAGIDKRIDHAGDSPANIDMMVRRSLDQGDTWEKDGILVNDYPGAASNIDQSLLQDADTKRIYSLVLGFPEGGGFPTAQKRKWLCNDRR</sequence>
<organism evidence="2 3">
    <name type="scientific">Tigheibacillus halophilus</name>
    <dbReference type="NCBI Taxonomy" id="361280"/>
    <lineage>
        <taxon>Bacteria</taxon>
        <taxon>Bacillati</taxon>
        <taxon>Bacillota</taxon>
        <taxon>Bacilli</taxon>
        <taxon>Bacillales</taxon>
        <taxon>Bacillaceae</taxon>
        <taxon>Tigheibacillus</taxon>
    </lineage>
</organism>
<dbReference type="Pfam" id="PF02973">
    <property type="entry name" value="Sialidase"/>
    <property type="match status" value="1"/>
</dbReference>
<feature type="domain" description="Glycoside hydrolase family 33 N-terminal" evidence="1">
    <location>
        <begin position="7"/>
        <end position="62"/>
    </location>
</feature>
<dbReference type="InterPro" id="IPR004124">
    <property type="entry name" value="Glyco_hydro_33_N"/>
</dbReference>
<gene>
    <name evidence="2" type="ORF">RWE15_05785</name>
</gene>
<proteinExistence type="predicted"/>
<reference evidence="2 3" key="1">
    <citation type="submission" date="2023-10" db="EMBL/GenBank/DDBJ databases">
        <title>Virgibacillus halophilus 5B73C genome.</title>
        <authorList>
            <person name="Miliotis G."/>
            <person name="Sengupta P."/>
            <person name="Hameed A."/>
            <person name="Chuvochina M."/>
            <person name="Mcdonagh F."/>
            <person name="Simpson A.C."/>
            <person name="Singh N.K."/>
            <person name="Rekha P.D."/>
            <person name="Raman K."/>
            <person name="Hugenholtz P."/>
            <person name="Venkateswaran K."/>
        </authorList>
    </citation>
    <scope>NUCLEOTIDE SEQUENCE [LARGE SCALE GENOMIC DNA]</scope>
    <source>
        <strain evidence="2 3">5B73C</strain>
    </source>
</reference>
<name>A0ABU5C421_9BACI</name>
<dbReference type="SUPFAM" id="SSF50939">
    <property type="entry name" value="Sialidases"/>
    <property type="match status" value="1"/>
</dbReference>